<evidence type="ECO:0000313" key="2">
    <source>
        <dbReference type="Proteomes" id="UP000218554"/>
    </source>
</evidence>
<protein>
    <submittedName>
        <fullName evidence="1">Uncharacterized protein</fullName>
    </submittedName>
</protein>
<reference evidence="1 2" key="2">
    <citation type="journal article" date="2017" name="Int. J. Syst. Evol. Microbiol.">
        <title>Pseudomonas furukawaii sp. nov., a polychlorinated biphenyl-degrading bacterium isolated from biphenyl-contaminated soil in Japan.</title>
        <authorList>
            <person name="Kimura N."/>
            <person name="Watanabe T."/>
            <person name="Suenaga H."/>
            <person name="Fujihara H."/>
            <person name="Futagami T."/>
            <person name="Goto M."/>
            <person name="Hanada S."/>
            <person name="Hirose J."/>
        </authorList>
    </citation>
    <scope>NUCLEOTIDE SEQUENCE [LARGE SCALE GENOMIC DNA]</scope>
    <source>
        <strain evidence="2">DSM 10086 / NBRC 110670 / KF707</strain>
    </source>
</reference>
<accession>A0AAD1BXP6</accession>
<name>A0AAD1BXP6_METFU</name>
<keyword evidence="2" id="KW-1185">Reference proteome</keyword>
<evidence type="ECO:0000313" key="1">
    <source>
        <dbReference type="EMBL" id="BAU73085.1"/>
    </source>
</evidence>
<dbReference type="Proteomes" id="UP000218554">
    <property type="component" value="Chromosome"/>
</dbReference>
<reference evidence="2" key="1">
    <citation type="submission" date="2015-05" db="EMBL/GenBank/DDBJ databases">
        <title>Draft genome sequencing of a biphenyl-degrading bacterium, Pseudomonas balearica KF707 (=NBRC110670).</title>
        <authorList>
            <person name="Kimura N."/>
            <person name="Hirose J."/>
            <person name="Watanabe T."/>
            <person name="Suenaga H."/>
            <person name="Fujihara H."/>
            <person name="Noguchi M."/>
            <person name="Hashimoto M."/>
            <person name="Shimodaira J."/>
            <person name="Tsuchikane K."/>
            <person name="Hosoyama A."/>
            <person name="Yamazoe A."/>
            <person name="Fujita N."/>
            <person name="Furukawa K."/>
        </authorList>
    </citation>
    <scope>NUCLEOTIDE SEQUENCE [LARGE SCALE GENOMIC DNA]</scope>
    <source>
        <strain evidence="2">DSM 10086 / NBRC 110670 / KF707</strain>
    </source>
</reference>
<gene>
    <name evidence="1" type="ORF">KF707C_13970</name>
</gene>
<organism evidence="1 2">
    <name type="scientific">Metapseudomonas furukawaii</name>
    <name type="common">Pseudomonas furukawaii</name>
    <dbReference type="NCBI Taxonomy" id="1149133"/>
    <lineage>
        <taxon>Bacteria</taxon>
        <taxon>Pseudomonadati</taxon>
        <taxon>Pseudomonadota</taxon>
        <taxon>Gammaproteobacteria</taxon>
        <taxon>Pseudomonadales</taxon>
        <taxon>Pseudomonadaceae</taxon>
        <taxon>Metapseudomonas</taxon>
    </lineage>
</organism>
<sequence>MDGRTYYDPVQNEQALMQLSDSAVIYSRPAMTSESALHA</sequence>
<proteinExistence type="predicted"/>
<dbReference type="KEGG" id="pfuw:KF707C_13970"/>
<dbReference type="AlphaFoldDB" id="A0AAD1BXP6"/>
<dbReference type="EMBL" id="AP014862">
    <property type="protein sequence ID" value="BAU73085.1"/>
    <property type="molecule type" value="Genomic_DNA"/>
</dbReference>